<keyword evidence="3 4" id="KW-0408">Iron</keyword>
<dbReference type="Gene3D" id="1.25.10.10">
    <property type="entry name" value="Leucine-rich Repeat Variant"/>
    <property type="match status" value="1"/>
</dbReference>
<evidence type="ECO:0000259" key="6">
    <source>
        <dbReference type="PROSITE" id="PS51007"/>
    </source>
</evidence>
<dbReference type="Pfam" id="PF00034">
    <property type="entry name" value="Cytochrom_C"/>
    <property type="match status" value="1"/>
</dbReference>
<evidence type="ECO:0000256" key="4">
    <source>
        <dbReference type="PROSITE-ProRule" id="PRU00433"/>
    </source>
</evidence>
<accession>A0A5K7XHP1</accession>
<protein>
    <recommendedName>
        <fullName evidence="6">Cytochrome c domain-containing protein</fullName>
    </recommendedName>
</protein>
<evidence type="ECO:0000256" key="2">
    <source>
        <dbReference type="ARBA" id="ARBA00022723"/>
    </source>
</evidence>
<evidence type="ECO:0000256" key="3">
    <source>
        <dbReference type="ARBA" id="ARBA00023004"/>
    </source>
</evidence>
<keyword evidence="8" id="KW-1185">Reference proteome</keyword>
<reference evidence="8" key="1">
    <citation type="submission" date="2019-10" db="EMBL/GenBank/DDBJ databases">
        <title>Lacipirellula parvula gen. nov., sp. nov., representing a lineage of planctomycetes widespread in freshwater anoxic habitats, and description of the family Lacipirellulaceae.</title>
        <authorList>
            <person name="Dedysh S.N."/>
            <person name="Kulichevskaya I.S."/>
            <person name="Beletsky A.V."/>
            <person name="Rakitin A.L."/>
            <person name="Mardanov A.V."/>
            <person name="Ivanova A.A."/>
            <person name="Saltykova V.X."/>
            <person name="Rijpstra W.I.C."/>
            <person name="Sinninghe Damste J.S."/>
            <person name="Ravin N.V."/>
        </authorList>
    </citation>
    <scope>NUCLEOTIDE SEQUENCE [LARGE SCALE GENOMIC DNA]</scope>
    <source>
        <strain evidence="8">PX69</strain>
    </source>
</reference>
<feature type="region of interest" description="Disordered" evidence="5">
    <location>
        <begin position="398"/>
        <end position="426"/>
    </location>
</feature>
<dbReference type="AlphaFoldDB" id="A0A5K7XHP1"/>
<proteinExistence type="predicted"/>
<gene>
    <name evidence="7" type="ORF">PLANPX_3335</name>
</gene>
<dbReference type="PROSITE" id="PS51007">
    <property type="entry name" value="CYTC"/>
    <property type="match status" value="1"/>
</dbReference>
<dbReference type="PANTHER" id="PTHR33546">
    <property type="entry name" value="LARGE, MULTIFUNCTIONAL SECRETED PROTEIN-RELATED"/>
    <property type="match status" value="1"/>
</dbReference>
<dbReference type="SUPFAM" id="SSF50952">
    <property type="entry name" value="Soluble quinoprotein glucose dehydrogenase"/>
    <property type="match status" value="1"/>
</dbReference>
<dbReference type="InterPro" id="IPR013427">
    <property type="entry name" value="Haem-bd_dom_put"/>
</dbReference>
<feature type="compositionally biased region" description="Polar residues" evidence="5">
    <location>
        <begin position="412"/>
        <end position="421"/>
    </location>
</feature>
<dbReference type="GO" id="GO:0009055">
    <property type="term" value="F:electron transfer activity"/>
    <property type="evidence" value="ECO:0007669"/>
    <property type="project" value="InterPro"/>
</dbReference>
<dbReference type="Proteomes" id="UP000326837">
    <property type="component" value="Chromosome"/>
</dbReference>
<dbReference type="InterPro" id="IPR011041">
    <property type="entry name" value="Quinoprot_gluc/sorb_DH_b-prop"/>
</dbReference>
<dbReference type="SUPFAM" id="SSF46626">
    <property type="entry name" value="Cytochrome c"/>
    <property type="match status" value="1"/>
</dbReference>
<keyword evidence="2 4" id="KW-0479">Metal-binding</keyword>
<organism evidence="7 8">
    <name type="scientific">Lacipirellula parvula</name>
    <dbReference type="NCBI Taxonomy" id="2650471"/>
    <lineage>
        <taxon>Bacteria</taxon>
        <taxon>Pseudomonadati</taxon>
        <taxon>Planctomycetota</taxon>
        <taxon>Planctomycetia</taxon>
        <taxon>Pirellulales</taxon>
        <taxon>Lacipirellulaceae</taxon>
        <taxon>Lacipirellula</taxon>
    </lineage>
</organism>
<evidence type="ECO:0000256" key="5">
    <source>
        <dbReference type="SAM" id="MobiDB-lite"/>
    </source>
</evidence>
<evidence type="ECO:0000256" key="1">
    <source>
        <dbReference type="ARBA" id="ARBA00022617"/>
    </source>
</evidence>
<dbReference type="InterPro" id="IPR009056">
    <property type="entry name" value="Cyt_c-like_dom"/>
</dbReference>
<dbReference type="InterPro" id="IPR011989">
    <property type="entry name" value="ARM-like"/>
</dbReference>
<dbReference type="Gene3D" id="1.10.760.10">
    <property type="entry name" value="Cytochrome c-like domain"/>
    <property type="match status" value="1"/>
</dbReference>
<dbReference type="PANTHER" id="PTHR33546:SF1">
    <property type="entry name" value="LARGE, MULTIFUNCTIONAL SECRETED PROTEIN"/>
    <property type="match status" value="1"/>
</dbReference>
<sequence length="850" mass="90999">MLARVLIATLLAAVGAGVLFALRATPTAKSGQAEGPQASPGFRVELVYSPSLAKEGSWVSLAVDSKGRLIASDQYGLLYRITPSPLGGKPEQTSVEPIRVGAGAAQGLAVVGDDLYVMVNSQAAALPSGLYRVSDSNGDDQYDDARLLLRIEGAGEHGPHAVAASPDGKSLYLSAGNYTRSPRFKGSRVPAGWGEDQLLPRLDDPAAQANGIPAPGGWIVKCDLDGENCELVSVGYRNIYDLAFNADGELFTSDSDLDVDIGTPWYRPPSLLHVTSGADYGWRGGDGIWPTYYQDTLPPVAVMPPGSPAGIVAGTGTNFPEPYRDAIFIADWSRGAIYVAPLEPNGSSYRGECAPIAWDVGGVTDLVVRPQDGSLYFTVGGRQIQSGLYRLVWDGDGAEKQQPTSEERATTAVDSATATEQRSQRQKLEELHGDLAETAIESIWPALASPDRFVRYAAMTALERTKATDWQTRAYAEPNVLARCAALTALARRSQPAYPAKWADSLLELPFSTLSTEEQLEVLRTISLGVTRFTNLDDAQRARIATAVAGWFPSPRPQVNGELAKLLVRLESPAVIEPLLQKLADEPNSVQAIQAAVQLSAASAGWTPEGRAKLLDWFDAAANSFGKRAFYPYLVAARSRFVGGFGSEDRKVFAERLAPPKVAEEAASERQERKFTKRWTTDEVVAAIEASDKAGQDAEAASVRGRQLFVAIGCADCHAMRGEGASVGPDLTNVGRRYSVRDLARAITQPDDEIPDLYRQTTFVVDGRTITGRPTNMTATTISVTTDMRDPASAVKLERGAIESESVSTTSAMPANLIDTLSPDDLADLFSYLRADAEAGSGERPAATLP</sequence>
<dbReference type="EMBL" id="AP021861">
    <property type="protein sequence ID" value="BBO33723.1"/>
    <property type="molecule type" value="Genomic_DNA"/>
</dbReference>
<dbReference type="InterPro" id="IPR016024">
    <property type="entry name" value="ARM-type_fold"/>
</dbReference>
<evidence type="ECO:0000313" key="8">
    <source>
        <dbReference type="Proteomes" id="UP000326837"/>
    </source>
</evidence>
<keyword evidence="1 4" id="KW-0349">Heme</keyword>
<dbReference type="KEGG" id="lpav:PLANPX_3335"/>
<dbReference type="NCBIfam" id="TIGR02603">
    <property type="entry name" value="CxxCH_TIGR02603"/>
    <property type="match status" value="1"/>
</dbReference>
<dbReference type="GO" id="GO:0046872">
    <property type="term" value="F:metal ion binding"/>
    <property type="evidence" value="ECO:0007669"/>
    <property type="project" value="UniProtKB-KW"/>
</dbReference>
<dbReference type="GO" id="GO:0020037">
    <property type="term" value="F:heme binding"/>
    <property type="evidence" value="ECO:0007669"/>
    <property type="project" value="InterPro"/>
</dbReference>
<dbReference type="Gene3D" id="2.120.10.30">
    <property type="entry name" value="TolB, C-terminal domain"/>
    <property type="match status" value="1"/>
</dbReference>
<dbReference type="SUPFAM" id="SSF48371">
    <property type="entry name" value="ARM repeat"/>
    <property type="match status" value="1"/>
</dbReference>
<dbReference type="InterPro" id="IPR036909">
    <property type="entry name" value="Cyt_c-like_dom_sf"/>
</dbReference>
<dbReference type="InterPro" id="IPR011042">
    <property type="entry name" value="6-blade_b-propeller_TolB-like"/>
</dbReference>
<evidence type="ECO:0000313" key="7">
    <source>
        <dbReference type="EMBL" id="BBO33723.1"/>
    </source>
</evidence>
<name>A0A5K7XHP1_9BACT</name>
<feature type="domain" description="Cytochrome c" evidence="6">
    <location>
        <begin position="700"/>
        <end position="837"/>
    </location>
</feature>